<reference evidence="1 2" key="1">
    <citation type="submission" date="2019-05" db="EMBL/GenBank/DDBJ databases">
        <authorList>
            <person name="Narsing Rao M.P."/>
            <person name="Li W.J."/>
        </authorList>
    </citation>
    <scope>NUCLEOTIDE SEQUENCE [LARGE SCALE GENOMIC DNA]</scope>
    <source>
        <strain evidence="1 2">SYSU_K30003</strain>
    </source>
</reference>
<evidence type="ECO:0000313" key="2">
    <source>
        <dbReference type="Proteomes" id="UP000309676"/>
    </source>
</evidence>
<dbReference type="OrthoDB" id="2621861at2"/>
<name>A0A5R9GCD0_9BACL</name>
<organism evidence="1 2">
    <name type="scientific">Paenibacillus antri</name>
    <dbReference type="NCBI Taxonomy" id="2582848"/>
    <lineage>
        <taxon>Bacteria</taxon>
        <taxon>Bacillati</taxon>
        <taxon>Bacillota</taxon>
        <taxon>Bacilli</taxon>
        <taxon>Bacillales</taxon>
        <taxon>Paenibacillaceae</taxon>
        <taxon>Paenibacillus</taxon>
    </lineage>
</organism>
<gene>
    <name evidence="1" type="ORF">FE782_01895</name>
</gene>
<sequence>MLKKLEGNDAELFKEWIYEHKDTIVDVEGKHYLVKPLSNIVQEEIESDSELKALIMQAKRDIAEGTLYSTDDLIEAIEKGQL</sequence>
<dbReference type="Proteomes" id="UP000309676">
    <property type="component" value="Unassembled WGS sequence"/>
</dbReference>
<dbReference type="EMBL" id="VCIW01000001">
    <property type="protein sequence ID" value="TLS54122.1"/>
    <property type="molecule type" value="Genomic_DNA"/>
</dbReference>
<dbReference type="RefSeq" id="WP_138191923.1">
    <property type="nucleotide sequence ID" value="NZ_VCIW01000001.1"/>
</dbReference>
<proteinExistence type="predicted"/>
<dbReference type="AlphaFoldDB" id="A0A5R9GCD0"/>
<protein>
    <submittedName>
        <fullName evidence="1">Uncharacterized protein</fullName>
    </submittedName>
</protein>
<accession>A0A5R9GCD0</accession>
<evidence type="ECO:0000313" key="1">
    <source>
        <dbReference type="EMBL" id="TLS54122.1"/>
    </source>
</evidence>
<keyword evidence="2" id="KW-1185">Reference proteome</keyword>
<comment type="caution">
    <text evidence="1">The sequence shown here is derived from an EMBL/GenBank/DDBJ whole genome shotgun (WGS) entry which is preliminary data.</text>
</comment>